<evidence type="ECO:0000313" key="4">
    <source>
        <dbReference type="Proteomes" id="UP001329151"/>
    </source>
</evidence>
<evidence type="ECO:0000313" key="3">
    <source>
        <dbReference type="EMBL" id="BET25694.1"/>
    </source>
</evidence>
<gene>
    <name evidence="3" type="ORF">RGQ30_11950</name>
</gene>
<dbReference type="PANTHER" id="PTHR35038:SF8">
    <property type="entry name" value="C-TYPE POLYHEME CYTOCHROME OMCC"/>
    <property type="match status" value="1"/>
</dbReference>
<name>A0AA86M8D3_9BURK</name>
<dbReference type="EMBL" id="AP028947">
    <property type="protein sequence ID" value="BET25694.1"/>
    <property type="molecule type" value="Genomic_DNA"/>
</dbReference>
<organism evidence="3 4">
    <name type="scientific">Limnobacter thiooxidans</name>
    <dbReference type="NCBI Taxonomy" id="131080"/>
    <lineage>
        <taxon>Bacteria</taxon>
        <taxon>Pseudomonadati</taxon>
        <taxon>Pseudomonadota</taxon>
        <taxon>Betaproteobacteria</taxon>
        <taxon>Burkholderiales</taxon>
        <taxon>Burkholderiaceae</taxon>
        <taxon>Limnobacter</taxon>
    </lineage>
</organism>
<dbReference type="SUPFAM" id="SSF48695">
    <property type="entry name" value="Multiheme cytochromes"/>
    <property type="match status" value="2"/>
</dbReference>
<proteinExistence type="predicted"/>
<dbReference type="Pfam" id="PF08309">
    <property type="entry name" value="LVIVD"/>
    <property type="match status" value="2"/>
</dbReference>
<reference evidence="3 4" key="1">
    <citation type="submission" date="2023-10" db="EMBL/GenBank/DDBJ databases">
        <title>Complete Genome Sequence of Limnobacter thiooxidans CS-K2T, Isolated from freshwater lake sediments in Bavaria, Germany.</title>
        <authorList>
            <person name="Naruki M."/>
            <person name="Watanabe A."/>
            <person name="Warashina T."/>
            <person name="Morita T."/>
            <person name="Arakawa K."/>
        </authorList>
    </citation>
    <scope>NUCLEOTIDE SEQUENCE [LARGE SCALE GENOMIC DNA]</scope>
    <source>
        <strain evidence="3 4">CS-K2</strain>
    </source>
</reference>
<keyword evidence="1 2" id="KW-0732">Signal</keyword>
<evidence type="ECO:0000256" key="1">
    <source>
        <dbReference type="ARBA" id="ARBA00022729"/>
    </source>
</evidence>
<dbReference type="InterPro" id="IPR051829">
    <property type="entry name" value="Multiheme_Cytochr_ET"/>
</dbReference>
<keyword evidence="4" id="KW-1185">Reference proteome</keyword>
<dbReference type="Proteomes" id="UP001329151">
    <property type="component" value="Chromosome"/>
</dbReference>
<sequence>MLALEKLVFAALGLAMAVGTISVAQAAGEKIPQKSYTMAPNAPERQTAQQAFAKTEGCMSCHTQTDEHTMHANPGVVLGCTDCHGGDATVKWNGPEQKQGTLAYDHTRAAREKGFAPEYRAALDKAHIAPQNEKFWNYPSSANPKRSYAKLNKEHPAYIRFINPGDLRVAREACGSCHLPIIQAQERSLMSTSAMLWGGASYNNGILPYKRYILGEAYTQDGQPGLLKNPVDANNELFIHKGILNQLAPLPAWETTPPGDIFRVFERGGKVINSIFPEVGLPNVLGQIQRLDEPGRPDIKQSNRGPGTGQRIAVPLINVAKTRLNDPHLWFLGTSEQPGDYRSSGCTGCHTVYTNDRDPKHAGPYAKFGHDGTTQTIDPTIAKNESGHPVKHEFTRAIPSSQCMTCHMHQPNVFVNSYYGYIMWDYESDAPQMWPEKQRYPSDSEMREILDRNPEEAAVRGKWSDPEFLKNVSTLNSKLKDTQFADYHGHGWNFRAVFKRNRKGALLDAQGNTVSDDDPKKFDKAVHLSSIHLDVGMHCVDCHFAQDMHGNGHIYGEVAAAVEVDCADCHGTATKYPTLRTSGPASPPGGTDLTQLRTQDGRKRFEWRDGKLYQRAALDPEKEWEMSLVKDNMNPAHPDYNAKSARAKLMGAGAEGQDGKWGPGVKELAHDNDKMTCFTCHLSWTTSCAGCHLPIQANWKTERLHYEGGETRNYATYNPQVARDDMFQLGVHGPVKGNRIAPIRSSSALVLSSMNANRERIYIQQPPIAASGFSSQAFAPHYPHTERKEETKTCTDCHLSRDDDNNAIMAQLLLQGTNFVNFVGFNAWLGGSEHIAAVTVTEWDEPQAVIGSYLHKYAYPDYYQNHLNRKRELADTAVPALMDHSTKGVASCIQLRGEYVFVAEGKGGFRAYDAASVANKGFGQRVITAPFSPLGHDTHVPTKNATCMALPTNQNINPDRNQGDLMRITNMEQPFHPIYNYAFITDSEEGLIAVNVNTLADGEPRNNFFERAVTWNENGVLNGASHITLGGHYAYITTPKGLVFVDINNPLKPRLITTLPLKDARATAVQFRYLFATTAKGLEVIDITHPEKPEHTGAVVPLADAQRVYLARTYAYVAAKKEGVVIVDIEKPRKPVVYQKFTADGQLNDAHDVVVGSTNASLFAYVADGVNGLKVLQLTSPDTQPKFYGFSPAPMPELIAWRKTPSPALSVSKGLDRDRAVDETGGQIAVFGRIGSRPFTRKEMEAFYLRPDGRLWTVTDKVEKENYLPKPKVNSVAFKKDKP</sequence>
<dbReference type="PANTHER" id="PTHR35038">
    <property type="entry name" value="DISSIMILATORY SULFITE REDUCTASE SIRA"/>
    <property type="match status" value="1"/>
</dbReference>
<feature type="signal peptide" evidence="2">
    <location>
        <begin position="1"/>
        <end position="26"/>
    </location>
</feature>
<protein>
    <recommendedName>
        <fullName evidence="5">LVIVD repeat-containing protein</fullName>
    </recommendedName>
</protein>
<dbReference type="InterPro" id="IPR013211">
    <property type="entry name" value="LVIVD"/>
</dbReference>
<evidence type="ECO:0008006" key="5">
    <source>
        <dbReference type="Google" id="ProtNLM"/>
    </source>
</evidence>
<evidence type="ECO:0000256" key="2">
    <source>
        <dbReference type="SAM" id="SignalP"/>
    </source>
</evidence>
<dbReference type="GO" id="GO:0016491">
    <property type="term" value="F:oxidoreductase activity"/>
    <property type="evidence" value="ECO:0007669"/>
    <property type="project" value="TreeGrafter"/>
</dbReference>
<dbReference type="KEGG" id="lto:RGQ30_11950"/>
<feature type="chain" id="PRO_5041666723" description="LVIVD repeat-containing protein" evidence="2">
    <location>
        <begin position="27"/>
        <end position="1283"/>
    </location>
</feature>
<accession>A0AA86M8D3</accession>
<dbReference type="InterPro" id="IPR036280">
    <property type="entry name" value="Multihaem_cyt_sf"/>
</dbReference>